<reference evidence="1 2" key="1">
    <citation type="submission" date="2021-01" db="EMBL/GenBank/DDBJ databases">
        <title>Sequencing the genomes of 1000 actinobacteria strains.</title>
        <authorList>
            <person name="Klenk H.-P."/>
        </authorList>
    </citation>
    <scope>NUCLEOTIDE SEQUENCE [LARGE SCALE GENOMIC DNA]</scope>
    <source>
        <strain evidence="1 2">DSM 46000</strain>
    </source>
</reference>
<protein>
    <recommendedName>
        <fullName evidence="3">Minor tail protein</fullName>
    </recommendedName>
</protein>
<dbReference type="RefSeq" id="WP_205307932.1">
    <property type="nucleotide sequence ID" value="NZ_BAAAVF010000007.1"/>
</dbReference>
<evidence type="ECO:0000313" key="2">
    <source>
        <dbReference type="Proteomes" id="UP000698059"/>
    </source>
</evidence>
<gene>
    <name evidence="1" type="ORF">JOD49_003035</name>
</gene>
<evidence type="ECO:0000313" key="1">
    <source>
        <dbReference type="EMBL" id="MBM7480115.1"/>
    </source>
</evidence>
<name>A0ABS2LI60_9CELL</name>
<keyword evidence="2" id="KW-1185">Reference proteome</keyword>
<sequence>MRVQSTELDAEIAGTTQGDRLEVHAWRDGQVVARDLQASAWSLAHDADRQVQGQATITVADPDGTLAPWGMSDPLGPGGSRLQVTWISGLSGVRVPLGWWRIRRPDPRETWLTYNLDDGRAVRVAGGGSVTIQADEQTATIVMDRLDAEVVTESTCVTEVRRLLRDICPVVAHPDVVDGPVPGSLVYGESRMDAVEDLLSAIGAVYRMGPDGALEIVPAAGVGPVWTLAGGEDGVLVGLARSLSDEGMYNGAISTGQTQDGQPLIGRAYLNAGPLRWGGPFGRVPIFHRSIATTQAGVDADAATVLTNRIASGEVDLPVTCLTHPGLQIQDRVIVIAATVAGELPLEGRVVGMRMTSATSDSGTTPAKKMTLTVRVSAEALETVAARVRRG</sequence>
<proteinExistence type="predicted"/>
<organism evidence="1 2">
    <name type="scientific">Oerskovia jenensis</name>
    <dbReference type="NCBI Taxonomy" id="162169"/>
    <lineage>
        <taxon>Bacteria</taxon>
        <taxon>Bacillati</taxon>
        <taxon>Actinomycetota</taxon>
        <taxon>Actinomycetes</taxon>
        <taxon>Micrococcales</taxon>
        <taxon>Cellulomonadaceae</taxon>
        <taxon>Oerskovia</taxon>
    </lineage>
</organism>
<accession>A0ABS2LI60</accession>
<dbReference type="EMBL" id="JAFBBO010000001">
    <property type="protein sequence ID" value="MBM7480115.1"/>
    <property type="molecule type" value="Genomic_DNA"/>
</dbReference>
<comment type="caution">
    <text evidence="1">The sequence shown here is derived from an EMBL/GenBank/DDBJ whole genome shotgun (WGS) entry which is preliminary data.</text>
</comment>
<dbReference type="Proteomes" id="UP000698059">
    <property type="component" value="Unassembled WGS sequence"/>
</dbReference>
<evidence type="ECO:0008006" key="3">
    <source>
        <dbReference type="Google" id="ProtNLM"/>
    </source>
</evidence>